<dbReference type="AlphaFoldDB" id="A0A5J4W1D3"/>
<evidence type="ECO:0000313" key="1">
    <source>
        <dbReference type="EMBL" id="KAA6388336.1"/>
    </source>
</evidence>
<accession>A0A5J4W1D3</accession>
<organism evidence="1 2">
    <name type="scientific">Streblomastix strix</name>
    <dbReference type="NCBI Taxonomy" id="222440"/>
    <lineage>
        <taxon>Eukaryota</taxon>
        <taxon>Metamonada</taxon>
        <taxon>Preaxostyla</taxon>
        <taxon>Oxymonadida</taxon>
        <taxon>Streblomastigidae</taxon>
        <taxon>Streblomastix</taxon>
    </lineage>
</organism>
<dbReference type="EMBL" id="SNRW01004027">
    <property type="protein sequence ID" value="KAA6388336.1"/>
    <property type="molecule type" value="Genomic_DNA"/>
</dbReference>
<evidence type="ECO:0000313" key="2">
    <source>
        <dbReference type="Proteomes" id="UP000324800"/>
    </source>
</evidence>
<protein>
    <submittedName>
        <fullName evidence="1">Uncharacterized protein</fullName>
    </submittedName>
</protein>
<comment type="caution">
    <text evidence="1">The sequence shown here is derived from an EMBL/GenBank/DDBJ whole genome shotgun (WGS) entry which is preliminary data.</text>
</comment>
<reference evidence="1 2" key="1">
    <citation type="submission" date="2019-03" db="EMBL/GenBank/DDBJ databases">
        <title>Single cell metagenomics reveals metabolic interactions within the superorganism composed of flagellate Streblomastix strix and complex community of Bacteroidetes bacteria on its surface.</title>
        <authorList>
            <person name="Treitli S.C."/>
            <person name="Kolisko M."/>
            <person name="Husnik F."/>
            <person name="Keeling P."/>
            <person name="Hampl V."/>
        </authorList>
    </citation>
    <scope>NUCLEOTIDE SEQUENCE [LARGE SCALE GENOMIC DNA]</scope>
    <source>
        <strain evidence="1">ST1C</strain>
    </source>
</reference>
<dbReference type="Proteomes" id="UP000324800">
    <property type="component" value="Unassembled WGS sequence"/>
</dbReference>
<sequence length="138" mass="15654">MQHSDYVAGFMQLGEVVKTLTIHPQSFSISKQNFFDSPVSELTSSGVKYTRTPLGVRDWNTAEKFNARTTFSGKEDPAADWTTNMSQSQQGYYGKSIQRMEESKHFQFWIGFSTACGPFYQYQLMKDATALWGSAIYA</sequence>
<proteinExistence type="predicted"/>
<gene>
    <name evidence="1" type="ORF">EZS28_016140</name>
</gene>
<name>A0A5J4W1D3_9EUKA</name>